<feature type="transmembrane region" description="Helical" evidence="2">
    <location>
        <begin position="65"/>
        <end position="86"/>
    </location>
</feature>
<dbReference type="RefSeq" id="WP_284061226.1">
    <property type="nucleotide sequence ID" value="NZ_CP126158.1"/>
</dbReference>
<keyword evidence="4" id="KW-1185">Reference proteome</keyword>
<accession>A0ABD5THS0</accession>
<dbReference type="Proteomes" id="UP001596443">
    <property type="component" value="Unassembled WGS sequence"/>
</dbReference>
<keyword evidence="2" id="KW-0812">Transmembrane</keyword>
<reference evidence="3 4" key="1">
    <citation type="journal article" date="2019" name="Int. J. Syst. Evol. Microbiol.">
        <title>The Global Catalogue of Microorganisms (GCM) 10K type strain sequencing project: providing services to taxonomists for standard genome sequencing and annotation.</title>
        <authorList>
            <consortium name="The Broad Institute Genomics Platform"/>
            <consortium name="The Broad Institute Genome Sequencing Center for Infectious Disease"/>
            <person name="Wu L."/>
            <person name="Ma J."/>
        </authorList>
    </citation>
    <scope>NUCLEOTIDE SEQUENCE [LARGE SCALE GENOMIC DNA]</scope>
    <source>
        <strain evidence="3 4">SYNS20</strain>
    </source>
</reference>
<sequence>MPRQDESDRGDTADGADGVDAEVQPFGDNRMLIAGGVTLVGAVAGNLVVQVLVAEGTLPSGADEATLPVFAAVAVVGLVVLVGSFLRR</sequence>
<dbReference type="AlphaFoldDB" id="A0ABD5THS0"/>
<evidence type="ECO:0000256" key="2">
    <source>
        <dbReference type="SAM" id="Phobius"/>
    </source>
</evidence>
<feature type="region of interest" description="Disordered" evidence="1">
    <location>
        <begin position="1"/>
        <end position="23"/>
    </location>
</feature>
<gene>
    <name evidence="3" type="ORF">ACFQFD_13865</name>
</gene>
<evidence type="ECO:0000256" key="1">
    <source>
        <dbReference type="SAM" id="MobiDB-lite"/>
    </source>
</evidence>
<evidence type="ECO:0000313" key="4">
    <source>
        <dbReference type="Proteomes" id="UP001596443"/>
    </source>
</evidence>
<proteinExistence type="predicted"/>
<dbReference type="GeneID" id="81210147"/>
<keyword evidence="2" id="KW-1133">Transmembrane helix</keyword>
<evidence type="ECO:0008006" key="5">
    <source>
        <dbReference type="Google" id="ProtNLM"/>
    </source>
</evidence>
<keyword evidence="2" id="KW-0472">Membrane</keyword>
<protein>
    <recommendedName>
        <fullName evidence="5">PEP-CTERM protein-sorting domain-containing protein</fullName>
    </recommendedName>
</protein>
<feature type="transmembrane region" description="Helical" evidence="2">
    <location>
        <begin position="32"/>
        <end position="53"/>
    </location>
</feature>
<dbReference type="EMBL" id="JBHSWX010000012">
    <property type="protein sequence ID" value="MFC6787040.1"/>
    <property type="molecule type" value="Genomic_DNA"/>
</dbReference>
<organism evidence="3 4">
    <name type="scientific">Halobaculum halobium</name>
    <dbReference type="NCBI Taxonomy" id="3032281"/>
    <lineage>
        <taxon>Archaea</taxon>
        <taxon>Methanobacteriati</taxon>
        <taxon>Methanobacteriota</taxon>
        <taxon>Stenosarchaea group</taxon>
        <taxon>Halobacteria</taxon>
        <taxon>Halobacteriales</taxon>
        <taxon>Haloferacaceae</taxon>
        <taxon>Halobaculum</taxon>
    </lineage>
</organism>
<comment type="caution">
    <text evidence="3">The sequence shown here is derived from an EMBL/GenBank/DDBJ whole genome shotgun (WGS) entry which is preliminary data.</text>
</comment>
<name>A0ABD5THS0_9EURY</name>
<evidence type="ECO:0000313" key="3">
    <source>
        <dbReference type="EMBL" id="MFC6787040.1"/>
    </source>
</evidence>
<feature type="compositionally biased region" description="Basic and acidic residues" evidence="1">
    <location>
        <begin position="1"/>
        <end position="12"/>
    </location>
</feature>